<protein>
    <submittedName>
        <fullName evidence="1">(rape) hypothetical protein</fullName>
    </submittedName>
</protein>
<name>A0A816PB73_BRANA</name>
<organism evidence="1">
    <name type="scientific">Brassica napus</name>
    <name type="common">Rape</name>
    <dbReference type="NCBI Taxonomy" id="3708"/>
    <lineage>
        <taxon>Eukaryota</taxon>
        <taxon>Viridiplantae</taxon>
        <taxon>Streptophyta</taxon>
        <taxon>Embryophyta</taxon>
        <taxon>Tracheophyta</taxon>
        <taxon>Spermatophyta</taxon>
        <taxon>Magnoliopsida</taxon>
        <taxon>eudicotyledons</taxon>
        <taxon>Gunneridae</taxon>
        <taxon>Pentapetalae</taxon>
        <taxon>rosids</taxon>
        <taxon>malvids</taxon>
        <taxon>Brassicales</taxon>
        <taxon>Brassicaceae</taxon>
        <taxon>Brassiceae</taxon>
        <taxon>Brassica</taxon>
    </lineage>
</organism>
<dbReference type="EMBL" id="HG994363">
    <property type="protein sequence ID" value="CAF2046369.1"/>
    <property type="molecule type" value="Genomic_DNA"/>
</dbReference>
<dbReference type="Proteomes" id="UP001295469">
    <property type="component" value="Chromosome A09"/>
</dbReference>
<reference evidence="1" key="1">
    <citation type="submission" date="2021-01" db="EMBL/GenBank/DDBJ databases">
        <authorList>
            <consortium name="Genoscope - CEA"/>
            <person name="William W."/>
        </authorList>
    </citation>
    <scope>NUCLEOTIDE SEQUENCE</scope>
</reference>
<accession>A0A816PB73</accession>
<evidence type="ECO:0000313" key="1">
    <source>
        <dbReference type="EMBL" id="CAF2046369.1"/>
    </source>
</evidence>
<sequence>MVATSSLIRFLDKQIRNQITSLRGQGGYDKAMEMWFSTRGMPLKFNSYRIEPLRPKTKVNFVACFLMFVRFIKEEIQWKIRSKGTRPRIYHSINMLFSRNTKN</sequence>
<gene>
    <name evidence="1" type="ORF">DARMORV10_A09P42870.1</name>
</gene>
<proteinExistence type="predicted"/>
<dbReference type="AlphaFoldDB" id="A0A816PB73"/>